<feature type="transmembrane region" description="Helical" evidence="1">
    <location>
        <begin position="96"/>
        <end position="115"/>
    </location>
</feature>
<dbReference type="EMBL" id="CP035758">
    <property type="protein sequence ID" value="QBD77435.1"/>
    <property type="molecule type" value="Genomic_DNA"/>
</dbReference>
<organism evidence="2 3">
    <name type="scientific">Ktedonosporobacter rubrisoli</name>
    <dbReference type="NCBI Taxonomy" id="2509675"/>
    <lineage>
        <taxon>Bacteria</taxon>
        <taxon>Bacillati</taxon>
        <taxon>Chloroflexota</taxon>
        <taxon>Ktedonobacteria</taxon>
        <taxon>Ktedonobacterales</taxon>
        <taxon>Ktedonosporobacteraceae</taxon>
        <taxon>Ktedonosporobacter</taxon>
    </lineage>
</organism>
<keyword evidence="1" id="KW-0472">Membrane</keyword>
<evidence type="ECO:0000256" key="1">
    <source>
        <dbReference type="SAM" id="Phobius"/>
    </source>
</evidence>
<gene>
    <name evidence="2" type="ORF">EPA93_16120</name>
</gene>
<feature type="transmembrane region" description="Helical" evidence="1">
    <location>
        <begin position="127"/>
        <end position="148"/>
    </location>
</feature>
<reference evidence="2 3" key="1">
    <citation type="submission" date="2019-01" db="EMBL/GenBank/DDBJ databases">
        <title>Ktedonosporobacter rubrisoli SCAWS-G2.</title>
        <authorList>
            <person name="Huang Y."/>
            <person name="Yan B."/>
        </authorList>
    </citation>
    <scope>NUCLEOTIDE SEQUENCE [LARGE SCALE GENOMIC DNA]</scope>
    <source>
        <strain evidence="2 3">SCAWS-G2</strain>
    </source>
</reference>
<keyword evidence="1" id="KW-0812">Transmembrane</keyword>
<dbReference type="Proteomes" id="UP000290365">
    <property type="component" value="Chromosome"/>
</dbReference>
<feature type="transmembrane region" description="Helical" evidence="1">
    <location>
        <begin position="49"/>
        <end position="70"/>
    </location>
</feature>
<proteinExistence type="predicted"/>
<evidence type="ECO:0000313" key="3">
    <source>
        <dbReference type="Proteomes" id="UP000290365"/>
    </source>
</evidence>
<keyword evidence="3" id="KW-1185">Reference proteome</keyword>
<evidence type="ECO:0000313" key="2">
    <source>
        <dbReference type="EMBL" id="QBD77435.1"/>
    </source>
</evidence>
<feature type="transmembrane region" description="Helical" evidence="1">
    <location>
        <begin position="155"/>
        <end position="174"/>
    </location>
</feature>
<dbReference type="RefSeq" id="WP_129888492.1">
    <property type="nucleotide sequence ID" value="NZ_CP035758.1"/>
</dbReference>
<protein>
    <submittedName>
        <fullName evidence="2">Uncharacterized protein</fullName>
    </submittedName>
</protein>
<sequence length="218" mass="24187">MMVNLVRIRYVTSHFHLLQGLTIVPWGIYYLLGAAFALCWTSPDIVLPLAMLFGGFFLAGSAHLLIANYYRKTLGTVDNPGLRKGRSIEAATKNKLFGLWTAFVILTALVELLAIKEAPVFDPHYASMFLLKLTLTIALGLLCLTLGLHEYIKEGYGYVPTWPLVAYLFCTFEPPAFLRAGATITIANIIIGAIFIIAGLYNHCLLTGTFQRQAEIRE</sequence>
<feature type="transmembrane region" description="Helical" evidence="1">
    <location>
        <begin position="21"/>
        <end position="43"/>
    </location>
</feature>
<name>A0A4P6JQ46_KTERU</name>
<feature type="transmembrane region" description="Helical" evidence="1">
    <location>
        <begin position="180"/>
        <end position="202"/>
    </location>
</feature>
<dbReference type="KEGG" id="kbs:EPA93_16120"/>
<keyword evidence="1" id="KW-1133">Transmembrane helix</keyword>
<dbReference type="AlphaFoldDB" id="A0A4P6JQ46"/>
<accession>A0A4P6JQ46</accession>